<gene>
    <name evidence="1" type="ORF">Defa_10820</name>
</gene>
<sequence>MPNAWEMEVAENVQRELKNMEPKIASYLRKLVQEETNNDWGQALVLMDLVHKELLEVKAQLQKMGKGEIPPSHSIQTLVARLEALEEGHAQLKTDVRLMMPTQTEQSG</sequence>
<keyword evidence="2" id="KW-1185">Reference proteome</keyword>
<dbReference type="EMBL" id="BAAFSG010000001">
    <property type="protein sequence ID" value="GAB1253595.1"/>
    <property type="molecule type" value="Genomic_DNA"/>
</dbReference>
<protein>
    <submittedName>
        <fullName evidence="1">Uncharacterized protein</fullName>
    </submittedName>
</protein>
<name>A0ABQ0E744_9BACT</name>
<comment type="caution">
    <text evidence="1">The sequence shown here is derived from an EMBL/GenBank/DDBJ whole genome shotgun (WGS) entry which is preliminary data.</text>
</comment>
<accession>A0ABQ0E744</accession>
<evidence type="ECO:0000313" key="2">
    <source>
        <dbReference type="Proteomes" id="UP001628192"/>
    </source>
</evidence>
<organism evidence="1 2">
    <name type="scientific">Desulfovibrio falkowii</name>
    <dbReference type="NCBI Taxonomy" id="3136602"/>
    <lineage>
        <taxon>Bacteria</taxon>
        <taxon>Pseudomonadati</taxon>
        <taxon>Thermodesulfobacteriota</taxon>
        <taxon>Desulfovibrionia</taxon>
        <taxon>Desulfovibrionales</taxon>
        <taxon>Desulfovibrionaceae</taxon>
        <taxon>Desulfovibrio</taxon>
    </lineage>
</organism>
<dbReference type="Proteomes" id="UP001628192">
    <property type="component" value="Unassembled WGS sequence"/>
</dbReference>
<proteinExistence type="predicted"/>
<evidence type="ECO:0000313" key="1">
    <source>
        <dbReference type="EMBL" id="GAB1253595.1"/>
    </source>
</evidence>
<reference evidence="1 2" key="1">
    <citation type="journal article" date="2025" name="Int. J. Syst. Evol. Microbiol.">
        <title>Desulfovibrio falkowii sp. nov., Porphyromonas miyakawae sp. nov., Mediterraneibacter flintii sp. nov. and Owariibacterium komagatae gen. nov., sp. nov., isolated from human faeces.</title>
        <authorList>
            <person name="Hamaguchi T."/>
            <person name="Ohara M."/>
            <person name="Hisatomi A."/>
            <person name="Sekiguchi K."/>
            <person name="Takeda J.I."/>
            <person name="Ueyama J."/>
            <person name="Ito M."/>
            <person name="Nishiwaki H."/>
            <person name="Ogi T."/>
            <person name="Hirayama M."/>
            <person name="Ohkuma M."/>
            <person name="Sakamoto M."/>
            <person name="Ohno K."/>
        </authorList>
    </citation>
    <scope>NUCLEOTIDE SEQUENCE [LARGE SCALE GENOMIC DNA]</scope>
    <source>
        <strain evidence="1 2">13CB8C</strain>
    </source>
</reference>